<evidence type="ECO:0000313" key="5">
    <source>
        <dbReference type="Proteomes" id="UP000005337"/>
    </source>
</evidence>
<dbReference type="Gene3D" id="3.40.50.300">
    <property type="entry name" value="P-loop containing nucleotide triphosphate hydrolases"/>
    <property type="match status" value="2"/>
</dbReference>
<keyword evidence="1" id="KW-0175">Coiled coil</keyword>
<accession>B1BVG9</accession>
<dbReference type="InterPro" id="IPR027417">
    <property type="entry name" value="P-loop_NTPase"/>
</dbReference>
<feature type="region of interest" description="Disordered" evidence="2">
    <location>
        <begin position="287"/>
        <end position="357"/>
    </location>
</feature>
<feature type="coiled-coil region" evidence="1">
    <location>
        <begin position="1759"/>
        <end position="1815"/>
    </location>
</feature>
<dbReference type="Pfam" id="PF08401">
    <property type="entry name" value="ArdcN"/>
    <property type="match status" value="1"/>
</dbReference>
<evidence type="ECO:0000313" key="4">
    <source>
        <dbReference type="EMBL" id="EDT14324.1"/>
    </source>
</evidence>
<dbReference type="InterPro" id="IPR006935">
    <property type="entry name" value="Helicase/UvrB_N"/>
</dbReference>
<keyword evidence="4" id="KW-0067">ATP-binding</keyword>
<dbReference type="Pfam" id="PF00271">
    <property type="entry name" value="Helicase_C"/>
    <property type="match status" value="1"/>
</dbReference>
<dbReference type="InterPro" id="IPR001650">
    <property type="entry name" value="Helicase_C-like"/>
</dbReference>
<feature type="domain" description="Helicase C-terminal" evidence="3">
    <location>
        <begin position="1570"/>
        <end position="1747"/>
    </location>
</feature>
<dbReference type="GO" id="GO:0003697">
    <property type="term" value="F:single-stranded DNA binding"/>
    <property type="evidence" value="ECO:0007669"/>
    <property type="project" value="InterPro"/>
</dbReference>
<evidence type="ECO:0000256" key="1">
    <source>
        <dbReference type="SAM" id="Coils"/>
    </source>
</evidence>
<dbReference type="SUPFAM" id="SSF52540">
    <property type="entry name" value="P-loop containing nucleoside triphosphate hydrolases"/>
    <property type="match status" value="2"/>
</dbReference>
<dbReference type="Pfam" id="PF04851">
    <property type="entry name" value="ResIII"/>
    <property type="match status" value="1"/>
</dbReference>
<reference evidence="4 5" key="1">
    <citation type="submission" date="2007-07" db="EMBL/GenBank/DDBJ databases">
        <title>Annotation of Clostridium perfringens E str. JGS1987.</title>
        <authorList>
            <person name="Paulsen I."/>
            <person name="Sebastian Y."/>
        </authorList>
    </citation>
    <scope>NUCLEOTIDE SEQUENCE [LARGE SCALE GENOMIC DNA]</scope>
    <source>
        <strain evidence="5">E str. JGS1987</strain>
    </source>
</reference>
<feature type="coiled-coil region" evidence="1">
    <location>
        <begin position="1898"/>
        <end position="1925"/>
    </location>
</feature>
<keyword evidence="4" id="KW-0347">Helicase</keyword>
<organism evidence="4 5">
    <name type="scientific">Clostridium perfringens E str. JGS1987</name>
    <dbReference type="NCBI Taxonomy" id="451755"/>
    <lineage>
        <taxon>Bacteria</taxon>
        <taxon>Bacillati</taxon>
        <taxon>Bacillota</taxon>
        <taxon>Clostridia</taxon>
        <taxon>Eubacteriales</taxon>
        <taxon>Clostridiaceae</taxon>
        <taxon>Clostridium</taxon>
    </lineage>
</organism>
<dbReference type="InterPro" id="IPR029063">
    <property type="entry name" value="SAM-dependent_MTases_sf"/>
</dbReference>
<dbReference type="GO" id="GO:0004386">
    <property type="term" value="F:helicase activity"/>
    <property type="evidence" value="ECO:0007669"/>
    <property type="project" value="UniProtKB-KW"/>
</dbReference>
<dbReference type="PANTHER" id="PTHR41313:SF1">
    <property type="entry name" value="DNA METHYLASE ADENINE-SPECIFIC DOMAIN-CONTAINING PROTEIN"/>
    <property type="match status" value="1"/>
</dbReference>
<gene>
    <name evidence="4" type="ORF">AC3_A0071</name>
</gene>
<dbReference type="SUPFAM" id="SSF53335">
    <property type="entry name" value="S-adenosyl-L-methionine-dependent methyltransferases"/>
    <property type="match status" value="1"/>
</dbReference>
<feature type="compositionally biased region" description="Basic and acidic residues" evidence="2">
    <location>
        <begin position="1962"/>
        <end position="1975"/>
    </location>
</feature>
<dbReference type="RefSeq" id="WP_003464825.1">
    <property type="nucleotide sequence ID" value="NZ_ABDW01000025.1"/>
</dbReference>
<dbReference type="InterPro" id="IPR014001">
    <property type="entry name" value="Helicase_ATP-bd"/>
</dbReference>
<proteinExistence type="predicted"/>
<dbReference type="InterPro" id="IPR052933">
    <property type="entry name" value="DNA_Protect_Modify"/>
</dbReference>
<dbReference type="PRINTS" id="PR00507">
    <property type="entry name" value="N12N6MTFRASE"/>
</dbReference>
<dbReference type="GO" id="GO:0016787">
    <property type="term" value="F:hydrolase activity"/>
    <property type="evidence" value="ECO:0007669"/>
    <property type="project" value="InterPro"/>
</dbReference>
<feature type="compositionally biased region" description="Basic and acidic residues" evidence="2">
    <location>
        <begin position="287"/>
        <end position="308"/>
    </location>
</feature>
<name>B1BVG9_CLOPF</name>
<dbReference type="SMART" id="SM00490">
    <property type="entry name" value="HELICc"/>
    <property type="match status" value="1"/>
</dbReference>
<evidence type="ECO:0000256" key="2">
    <source>
        <dbReference type="SAM" id="MobiDB-lite"/>
    </source>
</evidence>
<protein>
    <submittedName>
        <fullName evidence="4">Superfamily II DNA and RNA helicase</fullName>
    </submittedName>
</protein>
<dbReference type="PANTHER" id="PTHR41313">
    <property type="entry name" value="ADENINE-SPECIFIC METHYLTRANSFERASE"/>
    <property type="match status" value="1"/>
</dbReference>
<sequence>MKNQRLIEVKNIYNETNQRITSNAEEWKSFLEYYSKNSEYEYNNALLIYAQKKEHSKLLTLKEWNDLGRYVNKGVKSIAIFDKSKRKLSLKHLFDIKNTNGRYVYIPKEFEINENISTELIKSFSKKYNSEFNSFNDVVSELINRNFDEFVEEFNYKNLIKDNEFTFYQTLLDSVEYCLLSRLGVNDTDLDIFENISELNDIQLTIALGTLTTKISNELLNEINTEIDLINERGINHEREQQHNLQRRERWITLSRDNRFRGRYRFREVWNNSIELLRGERHNKIQYSSDDRRASSNIEETKSRRREQNGNNNGRTSSRIIEDRKSRGHNGGLEEESTSKGYSRGDSSKGNSLQNSIDDNIEEVVQIDLLDDTNRSISLPKNKLINFKDNSDDENIGLKTKFKNNIAAIETLKKIESEDRLATSEEQEILSKYSGWGGMAQAFDVRANGWSKEYTELRSLLTQEEYESARASTLNAHYTPKVVIDSIYKALNRFGFREGNILEPSMGIGHFFSRLPDSMSNSKLYGVELDDISGRISKQLYQNASIEIKGYEETTFSNNFFDVAIGNIPFGDYKVFDKDFNKNNFLIHDYFFAKTLDKLKENGIVAFVTSKGTMDKANSSVREYLSERADFIGAIRLPKNTFKSSANTEVTTDIIFLQKKSDTNNITHKEWLNIGTTEDGVPVNQYFLDNPHMLLGKMVFDNKMFGENSNYTALINEDENFNLKNALYNAINSLESDFFIKKDLDNGIDDIQKPLITKDIKNFTYIVENNNVYYKELDELVKQDVSKKALDRIKGLIDIRDITREIIEIQSNNCTDEELKIKQEKLNKIYDDFVNKNGYINLKENKRVFKKDNFYPLLLSLEIENKDGSFSKAPMFSKRTIRIEKNIDRVDTSLEALTISLNIKGRIDLDYMSNLCKKDKDTIIEELKGQIFLNPLKHDEENKYIGWETKDEYLSGNVRDKLKIALSFSGTDSTFLSNVEYLEKVQPKDLEAGEIDIRLGATWIEEKDIEKFIYETLKTANYYKNVSNSNNEICVTFDKFTCTWNISNKSLDRSILARTTYGTDRINAYTIIEDTLNLRTITVTDKVHIEGDKYKYVVNQKETMLAREKQELIKHEFKNWIFKDIDRRKKYVDFYNENFNNTRLREYDGSHLTFPKMTPEIELRPHQKNAIARVLYGGNTLLAHCVGAGKTFEMIASCMELKRLNLSKKSIMVVPNHLTEQFGSDFLRLYPSANILVATKKDFEKQNRRQFISRIATGEYDAIILGHTQFEKIPISHERQKHLINKQIDEVSSAITKMKFMNGDNWSVKQMQRLEKALETELKTLLDSPKDDLITFEELGVDTMFVDEAHYYKNCSVFSKINNVAGITTTKAKKSMDMLLKCQYINEINHNRGIIFATGTPISNSMVEMYVMQRYLQNHELQSKGITHFDSWAANFGEIVSSLELAPEGSGYRIKNRFAKFTNLPELMSMFKNIADVQTPDMLDLPVPKLKDDKYKVIIAEPNDFIKEYMEEFSVRAENIRNGVVNPSEDNMLKITNEARLLGTDNRLIDKYSENSPNSKVNLCIEHIFNDYQNSNEIKGTQIVFCDVGTPNNNSERFSLYDYIKETLIKKGIPEDEICFIHDAKNEIQREKIFSDMRNGNKRIIIGSTQKMGTGTNIQDRLVSLHHLDCPYRPADLEQREGRIIRQGNMNKEVNIYRYATKNTFDSYLWQIVEQKQKFISQVMTSKSVQRTFEDNDETALSFAEVKALATGNPLIKEKMEIDNEIAKLKMLKIEYENNKYKMQDNFTFKYPELIKNTENKINELKNDIEFRNNNSLSEFKININNKIFDKRSDAGQYLRVLMNTKTESGIKLGEYNGFDVMTSESIHYIKLKKNGTYTLELGLDNAGNMVRIENAIKTGLDNNLENNLKKLEEYKENLEQSKLEFEKPFVYETELTTKLKRQVELNQLLDIDNNNNNNNEISEKEVENKKSIAL</sequence>
<evidence type="ECO:0000259" key="3">
    <source>
        <dbReference type="PROSITE" id="PS51194"/>
    </source>
</evidence>
<feature type="compositionally biased region" description="Polar residues" evidence="2">
    <location>
        <begin position="348"/>
        <end position="357"/>
    </location>
</feature>
<dbReference type="InterPro" id="IPR013610">
    <property type="entry name" value="ArdC_N"/>
</dbReference>
<dbReference type="Proteomes" id="UP000005337">
    <property type="component" value="Unassembled WGS sequence"/>
</dbReference>
<dbReference type="SMART" id="SM00487">
    <property type="entry name" value="DEXDc"/>
    <property type="match status" value="1"/>
</dbReference>
<keyword evidence="4" id="KW-0378">Hydrolase</keyword>
<comment type="caution">
    <text evidence="4">The sequence shown here is derived from an EMBL/GenBank/DDBJ whole genome shotgun (WGS) entry which is preliminary data.</text>
</comment>
<dbReference type="GO" id="GO:0005524">
    <property type="term" value="F:ATP binding"/>
    <property type="evidence" value="ECO:0007669"/>
    <property type="project" value="InterPro"/>
</dbReference>
<dbReference type="Gene3D" id="3.40.50.150">
    <property type="entry name" value="Vaccinia Virus protein VP39"/>
    <property type="match status" value="1"/>
</dbReference>
<feature type="region of interest" description="Disordered" evidence="2">
    <location>
        <begin position="1953"/>
        <end position="1975"/>
    </location>
</feature>
<dbReference type="EMBL" id="ABDW01000025">
    <property type="protein sequence ID" value="EDT14324.1"/>
    <property type="molecule type" value="Genomic_DNA"/>
</dbReference>
<dbReference type="PROSITE" id="PS51194">
    <property type="entry name" value="HELICASE_CTER"/>
    <property type="match status" value="1"/>
</dbReference>
<keyword evidence="4" id="KW-0547">Nucleotide-binding</keyword>